<dbReference type="InterPro" id="IPR029526">
    <property type="entry name" value="PGBD"/>
</dbReference>
<name>A0ABP1HWR8_9EUKA</name>
<keyword evidence="3" id="KW-1185">Reference proteome</keyword>
<reference evidence="2 3" key="1">
    <citation type="submission" date="2024-07" db="EMBL/GenBank/DDBJ databases">
        <authorList>
            <person name="Akdeniz Z."/>
        </authorList>
    </citation>
    <scope>NUCLEOTIDE SEQUENCE [LARGE SCALE GENOMIC DNA]</scope>
</reference>
<accession>A0ABP1HWR8</accession>
<feature type="domain" description="PiggyBac transposable element-derived protein" evidence="1">
    <location>
        <begin position="164"/>
        <end position="402"/>
    </location>
</feature>
<comment type="caution">
    <text evidence="2">The sequence shown here is derived from an EMBL/GenBank/DDBJ whole genome shotgun (WGS) entry which is preliminary data.</text>
</comment>
<gene>
    <name evidence="2" type="ORF">HINF_LOCUS18653</name>
</gene>
<feature type="domain" description="PiggyBac transposable element-derived protein" evidence="1">
    <location>
        <begin position="10"/>
        <end position="112"/>
    </location>
</feature>
<proteinExistence type="predicted"/>
<dbReference type="PANTHER" id="PTHR46599">
    <property type="entry name" value="PIGGYBAC TRANSPOSABLE ELEMENT-DERIVED PROTEIN 4"/>
    <property type="match status" value="1"/>
</dbReference>
<dbReference type="Proteomes" id="UP001642409">
    <property type="component" value="Unassembled WGS sequence"/>
</dbReference>
<protein>
    <submittedName>
        <fullName evidence="2">Transposase_IS4</fullName>
    </submittedName>
</protein>
<evidence type="ECO:0000259" key="1">
    <source>
        <dbReference type="Pfam" id="PF13843"/>
    </source>
</evidence>
<organism evidence="2 3">
    <name type="scientific">Hexamita inflata</name>
    <dbReference type="NCBI Taxonomy" id="28002"/>
    <lineage>
        <taxon>Eukaryota</taxon>
        <taxon>Metamonada</taxon>
        <taxon>Diplomonadida</taxon>
        <taxon>Hexamitidae</taxon>
        <taxon>Hexamitinae</taxon>
        <taxon>Hexamita</taxon>
    </lineage>
</organism>
<evidence type="ECO:0000313" key="2">
    <source>
        <dbReference type="EMBL" id="CAL6003960.1"/>
    </source>
</evidence>
<dbReference type="EMBL" id="CAXDID020000048">
    <property type="protein sequence ID" value="CAL6003960.1"/>
    <property type="molecule type" value="Genomic_DNA"/>
</dbReference>
<sequence>MSSNQTQDELAYFLKFFTPQIQFQIKQATISRLKQKLHSGYEKFNKGEFECLIASFIVMMCAPQPNISSYFESAGLFEYPFIQEMFSNYDIKMYLASLSFYDRDQPDEDTDDDGSISETEDEEAVVRHVEENSEVEDDTIQIEQIEGPIIKDETNATNITAMLINKFIDQVEDLFIKHMPDISYISVDESLIPCRCRCGHIVYMPQKPHKYGTLIRCACCAKTGYCISLFLHQRNIKYTCEGIFQRLLQNLPKKKFHLITDNYYSTNNSFEFCLNSRIPYVSTIRSNRFSDVRTNKELQLGQYIELSKTSQHNNFYLTTYQATKTKRVNIAHTFSFANIQQPQIWYDASCIKPPVVQYYNYYTRGVDLMDMFVSMTHWAHRSRRWPVKIFFHCLSIMLHNAFVLWKINNLTKTTFIEYCFTVAIKLKELHFVSQEKLVYGLHRAFEKKHQSLNLLKMKLFNGQRTVTCSYCNKRTTVSCKCGQRVCTKCFSLHIVRISHQHLE</sequence>
<dbReference type="PANTHER" id="PTHR46599:SF3">
    <property type="entry name" value="PIGGYBAC TRANSPOSABLE ELEMENT-DERIVED PROTEIN 4"/>
    <property type="match status" value="1"/>
</dbReference>
<dbReference type="Pfam" id="PF13843">
    <property type="entry name" value="DDE_Tnp_1_7"/>
    <property type="match status" value="2"/>
</dbReference>
<evidence type="ECO:0000313" key="3">
    <source>
        <dbReference type="Proteomes" id="UP001642409"/>
    </source>
</evidence>